<dbReference type="Gene3D" id="2.60.120.330">
    <property type="entry name" value="B-lactam Antibiotic, Isopenicillin N Synthase, Chain"/>
    <property type="match status" value="1"/>
</dbReference>
<dbReference type="InterPro" id="IPR026992">
    <property type="entry name" value="DIOX_N"/>
</dbReference>
<reference evidence="2 3" key="1">
    <citation type="submission" date="2023-08" db="EMBL/GenBank/DDBJ databases">
        <title>Black Yeasts Isolated from many extreme environments.</title>
        <authorList>
            <person name="Coleine C."/>
            <person name="Stajich J.E."/>
            <person name="Selbmann L."/>
        </authorList>
    </citation>
    <scope>NUCLEOTIDE SEQUENCE [LARGE SCALE GENOMIC DNA]</scope>
    <source>
        <strain evidence="2 3">CCFEE 536</strain>
    </source>
</reference>
<dbReference type="Proteomes" id="UP001357485">
    <property type="component" value="Unassembled WGS sequence"/>
</dbReference>
<dbReference type="SUPFAM" id="SSF51197">
    <property type="entry name" value="Clavaminate synthase-like"/>
    <property type="match status" value="1"/>
</dbReference>
<dbReference type="Pfam" id="PF14226">
    <property type="entry name" value="DIOX_N"/>
    <property type="match status" value="1"/>
</dbReference>
<feature type="domain" description="Non-haem dioxygenase N-terminal" evidence="1">
    <location>
        <begin position="6"/>
        <end position="83"/>
    </location>
</feature>
<sequence>MSFAAIPILDLSLARSAATKPAFLAQLRAALLTVGFLYLANTGLPQELVREVCREGIAFFDLPEGEKLAIEMKRQPSFLGYSR</sequence>
<accession>A0ABR0LL71</accession>
<evidence type="ECO:0000313" key="3">
    <source>
        <dbReference type="Proteomes" id="UP001357485"/>
    </source>
</evidence>
<dbReference type="EMBL" id="JAVRRA010017915">
    <property type="protein sequence ID" value="KAK5193659.1"/>
    <property type="molecule type" value="Genomic_DNA"/>
</dbReference>
<evidence type="ECO:0000259" key="1">
    <source>
        <dbReference type="Pfam" id="PF14226"/>
    </source>
</evidence>
<dbReference type="InterPro" id="IPR027443">
    <property type="entry name" value="IPNS-like_sf"/>
</dbReference>
<feature type="non-terminal residue" evidence="2">
    <location>
        <position position="83"/>
    </location>
</feature>
<name>A0ABR0LL71_9PEZI</name>
<keyword evidence="3" id="KW-1185">Reference proteome</keyword>
<evidence type="ECO:0000313" key="2">
    <source>
        <dbReference type="EMBL" id="KAK5193659.1"/>
    </source>
</evidence>
<organism evidence="2 3">
    <name type="scientific">Cryomyces antarcticus</name>
    <dbReference type="NCBI Taxonomy" id="329879"/>
    <lineage>
        <taxon>Eukaryota</taxon>
        <taxon>Fungi</taxon>
        <taxon>Dikarya</taxon>
        <taxon>Ascomycota</taxon>
        <taxon>Pezizomycotina</taxon>
        <taxon>Dothideomycetes</taxon>
        <taxon>Dothideomycetes incertae sedis</taxon>
        <taxon>Cryomyces</taxon>
    </lineage>
</organism>
<gene>
    <name evidence="2" type="ORF">LTR16_007222</name>
</gene>
<protein>
    <recommendedName>
        <fullName evidence="1">Non-haem dioxygenase N-terminal domain-containing protein</fullName>
    </recommendedName>
</protein>
<comment type="caution">
    <text evidence="2">The sequence shown here is derived from an EMBL/GenBank/DDBJ whole genome shotgun (WGS) entry which is preliminary data.</text>
</comment>
<proteinExistence type="predicted"/>